<dbReference type="InterPro" id="IPR036864">
    <property type="entry name" value="Zn2-C6_fun-type_DNA-bd_sf"/>
</dbReference>
<evidence type="ECO:0000256" key="4">
    <source>
        <dbReference type="ARBA" id="ARBA00023242"/>
    </source>
</evidence>
<dbReference type="CDD" id="cd00067">
    <property type="entry name" value="GAL4"/>
    <property type="match status" value="1"/>
</dbReference>
<evidence type="ECO:0000256" key="2">
    <source>
        <dbReference type="ARBA" id="ARBA00023125"/>
    </source>
</evidence>
<dbReference type="InterPro" id="IPR050675">
    <property type="entry name" value="OAF3"/>
</dbReference>
<dbReference type="OrthoDB" id="3477330at2759"/>
<dbReference type="PROSITE" id="PS00463">
    <property type="entry name" value="ZN2_CY6_FUNGAL_1"/>
    <property type="match status" value="1"/>
</dbReference>
<evidence type="ECO:0000256" key="1">
    <source>
        <dbReference type="ARBA" id="ARBA00023015"/>
    </source>
</evidence>
<dbReference type="Proteomes" id="UP000054251">
    <property type="component" value="Unassembled WGS sequence"/>
</dbReference>
<evidence type="ECO:0000259" key="6">
    <source>
        <dbReference type="PROSITE" id="PS50048"/>
    </source>
</evidence>
<organism evidence="7 8">
    <name type="scientific">Debaryomyces fabryi</name>
    <dbReference type="NCBI Taxonomy" id="58627"/>
    <lineage>
        <taxon>Eukaryota</taxon>
        <taxon>Fungi</taxon>
        <taxon>Dikarya</taxon>
        <taxon>Ascomycota</taxon>
        <taxon>Saccharomycotina</taxon>
        <taxon>Pichiomycetes</taxon>
        <taxon>Debaryomycetaceae</taxon>
        <taxon>Debaryomyces</taxon>
    </lineage>
</organism>
<dbReference type="SMART" id="SM00066">
    <property type="entry name" value="GAL4"/>
    <property type="match status" value="1"/>
</dbReference>
<keyword evidence="8" id="KW-1185">Reference proteome</keyword>
<dbReference type="Gene3D" id="4.10.240.10">
    <property type="entry name" value="Zn(2)-C6 fungal-type DNA-binding domain"/>
    <property type="match status" value="1"/>
</dbReference>
<feature type="compositionally biased region" description="Basic and acidic residues" evidence="5">
    <location>
        <begin position="153"/>
        <end position="173"/>
    </location>
</feature>
<keyword evidence="4" id="KW-0539">Nucleus</keyword>
<evidence type="ECO:0000256" key="5">
    <source>
        <dbReference type="SAM" id="MobiDB-lite"/>
    </source>
</evidence>
<sequence>MVRKSRNFDGCWTCRSRKVKCDLQRPKCQRCIKAGIDCAGYNIKLGWSNPLSISADNNAMICLELGEDDQNSESTFQRRNIDFVRFSNSLQYDTFKEVSNSLNRLEIISQQNKSPNFRVGPFSVYRIEGLKRQKLPSPETREWQISYDVSDSESSHHDDKENSNKHNRLNDTNHISHNEIEGSIFSKSNNSWVHYELLDSAKLTTLAIKGIDYKLNEQNMLHILYPKFFPNIDSDDWLADQNILKKLFYELPISNELKLTGLFKELLNKFKNVTFSFVRVQYSNNYWETIVLPFINNIVCEFICMNFASWINIKMRPDENANLDLLKCHIKLGIIYLLFSLSAIQISNGLSNTVINENETYYMDDYLKLSIELRKMSITLLNHHLDEYDNNMDDDTLEYENLLLLCIILQIQADNYFSVFENYELLFAIGGFILQSKFNDMDTLLDLSKYLSSTFRLMSVFFESTHSINVFTYSIDSNDEENYKELGTSHNLIEANIAIKDIPEKPWTPTPGIDTNSIYLMYGIPRSLIKLFKKAVDLTNHKNIFRARNDFPRHFFKVCADVKQLITEWDVNMHWKLYNEIYNPILKETERIFILRFHQALFHNIMAFHNALKVYFYRLVQDSTPNQYQQYIRQSFFHLHELVTINRQIPEFEFKPSFWILLVCGSDVIDATLQHDIKLLWSSKEMGYFNYWRGKQLLYEVWKRREIGETFSWMDMVREWDIVLCCV</sequence>
<reference evidence="7 8" key="1">
    <citation type="submission" date="2015-11" db="EMBL/GenBank/DDBJ databases">
        <title>The genome of Debaryomyces fabryi.</title>
        <authorList>
            <person name="Tafer H."/>
            <person name="Lopandic K."/>
        </authorList>
    </citation>
    <scope>NUCLEOTIDE SEQUENCE [LARGE SCALE GENOMIC DNA]</scope>
    <source>
        <strain evidence="7 8">CBS 789</strain>
    </source>
</reference>
<dbReference type="GO" id="GO:0008270">
    <property type="term" value="F:zinc ion binding"/>
    <property type="evidence" value="ECO:0007669"/>
    <property type="project" value="InterPro"/>
</dbReference>
<dbReference type="Pfam" id="PF00172">
    <property type="entry name" value="Zn_clus"/>
    <property type="match status" value="1"/>
</dbReference>
<evidence type="ECO:0000313" key="8">
    <source>
        <dbReference type="Proteomes" id="UP000054251"/>
    </source>
</evidence>
<comment type="caution">
    <text evidence="7">The sequence shown here is derived from an EMBL/GenBank/DDBJ whole genome shotgun (WGS) entry which is preliminary data.</text>
</comment>
<dbReference type="AlphaFoldDB" id="A0A0V1Q2X2"/>
<dbReference type="GO" id="GO:0003677">
    <property type="term" value="F:DNA binding"/>
    <property type="evidence" value="ECO:0007669"/>
    <property type="project" value="UniProtKB-KW"/>
</dbReference>
<accession>A0A0V1Q2X2</accession>
<feature type="domain" description="Zn(2)-C6 fungal-type" evidence="6">
    <location>
        <begin position="10"/>
        <end position="38"/>
    </location>
</feature>
<dbReference type="PANTHER" id="PTHR31069">
    <property type="entry name" value="OLEATE-ACTIVATED TRANSCRIPTION FACTOR 1-RELATED"/>
    <property type="match status" value="1"/>
</dbReference>
<keyword evidence="1" id="KW-0805">Transcription regulation</keyword>
<feature type="region of interest" description="Disordered" evidence="5">
    <location>
        <begin position="148"/>
        <end position="173"/>
    </location>
</feature>
<name>A0A0V1Q2X2_9ASCO</name>
<dbReference type="SUPFAM" id="SSF57701">
    <property type="entry name" value="Zn2/Cys6 DNA-binding domain"/>
    <property type="match status" value="1"/>
</dbReference>
<dbReference type="GeneID" id="26838451"/>
<gene>
    <name evidence="7" type="ORF">AC631_01442</name>
</gene>
<protein>
    <recommendedName>
        <fullName evidence="6">Zn(2)-C6 fungal-type domain-containing protein</fullName>
    </recommendedName>
</protein>
<evidence type="ECO:0000313" key="7">
    <source>
        <dbReference type="EMBL" id="KSA02845.1"/>
    </source>
</evidence>
<dbReference type="InterPro" id="IPR001138">
    <property type="entry name" value="Zn2Cys6_DnaBD"/>
</dbReference>
<keyword evidence="2" id="KW-0238">DNA-binding</keyword>
<keyword evidence="3" id="KW-0804">Transcription</keyword>
<evidence type="ECO:0000256" key="3">
    <source>
        <dbReference type="ARBA" id="ARBA00023163"/>
    </source>
</evidence>
<proteinExistence type="predicted"/>
<dbReference type="GO" id="GO:0000981">
    <property type="term" value="F:DNA-binding transcription factor activity, RNA polymerase II-specific"/>
    <property type="evidence" value="ECO:0007669"/>
    <property type="project" value="InterPro"/>
</dbReference>
<dbReference type="RefSeq" id="XP_015468947.1">
    <property type="nucleotide sequence ID" value="XM_015610272.1"/>
</dbReference>
<dbReference type="PROSITE" id="PS50048">
    <property type="entry name" value="ZN2_CY6_FUNGAL_2"/>
    <property type="match status" value="1"/>
</dbReference>
<dbReference type="PANTHER" id="PTHR31069:SF32">
    <property type="entry name" value="ARGININE METABOLISM REGULATION PROTEIN II"/>
    <property type="match status" value="1"/>
</dbReference>
<dbReference type="EMBL" id="LMYN01000019">
    <property type="protein sequence ID" value="KSA02845.1"/>
    <property type="molecule type" value="Genomic_DNA"/>
</dbReference>